<gene>
    <name evidence="1" type="ORF">JTBM06_V1_140011</name>
</gene>
<dbReference type="AlphaFoldDB" id="A0A7D9H4L3"/>
<dbReference type="EMBL" id="LR633967">
    <property type="protein sequence ID" value="VUX55855.1"/>
    <property type="molecule type" value="Genomic_DNA"/>
</dbReference>
<accession>A0A7D9H4L3</accession>
<sequence>MAKSTPDFSLKISGVKGLCPAGEVHAKQNIAEKRIPVLSCEGPCIRGEIARLAADIVADEAPYARGCYAETFLVPHSSMTAWVKGAEKVVVIDGCFLKCIGRIAENVIDKEKITWIDTNPIHKFKYLDIMLYTDVPEDARNDVARKVADEILDKLREEQVAVT</sequence>
<organism evidence="1">
    <name type="scientific">uncultured Woeseiaceae bacterium</name>
    <dbReference type="NCBI Taxonomy" id="1983305"/>
    <lineage>
        <taxon>Bacteria</taxon>
        <taxon>Pseudomonadati</taxon>
        <taxon>Pseudomonadota</taxon>
        <taxon>Gammaproteobacteria</taxon>
        <taxon>Woeseiales</taxon>
        <taxon>Woeseiaceae</taxon>
        <taxon>environmental samples</taxon>
    </lineage>
</organism>
<protein>
    <recommendedName>
        <fullName evidence="2">DGC domain protein</fullName>
    </recommendedName>
</protein>
<name>A0A7D9H4L3_9GAMM</name>
<evidence type="ECO:0000313" key="1">
    <source>
        <dbReference type="EMBL" id="VUX55855.1"/>
    </source>
</evidence>
<evidence type="ECO:0008006" key="2">
    <source>
        <dbReference type="Google" id="ProtNLM"/>
    </source>
</evidence>
<dbReference type="InterPro" id="IPR014958">
    <property type="entry name" value="DGC"/>
</dbReference>
<proteinExistence type="predicted"/>
<dbReference type="Pfam" id="PF08859">
    <property type="entry name" value="DGC"/>
    <property type="match status" value="1"/>
</dbReference>
<reference evidence="1" key="1">
    <citation type="submission" date="2019-07" db="EMBL/GenBank/DDBJ databases">
        <authorList>
            <person name="Weber M."/>
            <person name="Kostadinov I."/>
            <person name="Kostadinov D I."/>
        </authorList>
    </citation>
    <scope>NUCLEOTIDE SEQUENCE</scope>
    <source>
        <strain evidence="1">Gfbio:sag-sample-m06:053724c1-46a9-4a36-b237-ea2bf867836b</strain>
    </source>
</reference>